<name>A0A7D4PQK6_9MICO</name>
<dbReference type="RefSeq" id="WP_173493378.1">
    <property type="nucleotide sequence ID" value="NZ_CP054056.1"/>
</dbReference>
<dbReference type="Proteomes" id="UP000501003">
    <property type="component" value="Chromosome"/>
</dbReference>
<organism evidence="1 2">
    <name type="scientific">Aquiluna borgnonia</name>
    <dbReference type="NCBI Taxonomy" id="2499157"/>
    <lineage>
        <taxon>Bacteria</taxon>
        <taxon>Bacillati</taxon>
        <taxon>Actinomycetota</taxon>
        <taxon>Actinomycetes</taxon>
        <taxon>Micrococcales</taxon>
        <taxon>Microbacteriaceae</taxon>
        <taxon>Luna cluster</taxon>
        <taxon>Luna-1 subcluster</taxon>
        <taxon>Aquiluna</taxon>
    </lineage>
</organism>
<dbReference type="AlphaFoldDB" id="A0A7D4PQK6"/>
<proteinExistence type="predicted"/>
<evidence type="ECO:0000313" key="1">
    <source>
        <dbReference type="EMBL" id="QKJ25081.1"/>
    </source>
</evidence>
<sequence length="159" mass="17544">MIKFLTLLVLAFIAQQPTSNEPAVWAEPIPLFTDQIQEHYSGPATQYAAGHRGIDIKIAPNQTLKSPVAGRIAFADLVVDRMVVTIESEGKKLSFEPACTDLEVGDPIRAGQEFAWHCAPEADYQYHCESCVHFSARTKFGYLSPMYFYGTLSPSSLSA</sequence>
<protein>
    <submittedName>
        <fullName evidence="1">Uncharacterized protein</fullName>
    </submittedName>
</protein>
<evidence type="ECO:0000313" key="2">
    <source>
        <dbReference type="Proteomes" id="UP000501003"/>
    </source>
</evidence>
<keyword evidence="2" id="KW-1185">Reference proteome</keyword>
<reference evidence="1 2" key="1">
    <citation type="submission" date="2020-05" db="EMBL/GenBank/DDBJ databases">
        <title>Aquirufa sp. strain 15G-AUS-rot a new Aquirufa species.</title>
        <authorList>
            <person name="Pitt A."/>
            <person name="Hahn M.W."/>
        </authorList>
    </citation>
    <scope>NUCLEOTIDE SEQUENCE [LARGE SCALE GENOMIC DNA]</scope>
    <source>
        <strain evidence="1 2">15G-AUS-rot</strain>
    </source>
</reference>
<accession>A0A7D4PQK6</accession>
<dbReference type="KEGG" id="aqg:HRU87_02455"/>
<dbReference type="EMBL" id="CP054056">
    <property type="protein sequence ID" value="QKJ25081.1"/>
    <property type="molecule type" value="Genomic_DNA"/>
</dbReference>
<gene>
    <name evidence="1" type="ORF">HRU87_02455</name>
</gene>